<evidence type="ECO:0000259" key="28">
    <source>
        <dbReference type="SMART" id="SM00483"/>
    </source>
</evidence>
<dbReference type="InterPro" id="IPR003583">
    <property type="entry name" value="Hlx-hairpin-Hlx_DNA-bd_motif"/>
</dbReference>
<name>A0A914VLV9_9BILA</name>
<dbReference type="WBParaSite" id="PSAMB.scaffold2136size25138.g16514.t1">
    <property type="protein sequence ID" value="PSAMB.scaffold2136size25138.g16514.t1"/>
    <property type="gene ID" value="PSAMB.scaffold2136size25138.g16514"/>
</dbReference>
<keyword evidence="10" id="KW-0235">DNA replication</keyword>
<dbReference type="Pfam" id="PF14716">
    <property type="entry name" value="HHH_8"/>
    <property type="match status" value="1"/>
</dbReference>
<comment type="function">
    <text evidence="23">Repair polymerase that plays a key role in base-excision repair. During this process, the damaged base is excised by specific DNA glycosylases, the DNA backbone is nicked at the abasic site by an apurinic/apyrimidic (AP) endonuclease, and POLB removes 5'-deoxyribose-phosphate from the preincised AP site acting as a 5'-deoxyribose-phosphate lyase (5'-dRP lyase); through its DNA polymerase activity, it adds one nucleotide to the 3' end of the arising single-nucleotide gap. Conducts 'gap-filling' DNA synthesis in a stepwise distributive fashion rather than in a processive fashion as for other DNA polymerases. It is also able to cleave sugar-phosphate bonds 3' to an intact AP site, acting as an AP lyase.</text>
</comment>
<proteinExistence type="inferred from homology"/>
<dbReference type="SUPFAM" id="SSF47802">
    <property type="entry name" value="DNA polymerase beta, N-terminal domain-like"/>
    <property type="match status" value="1"/>
</dbReference>
<evidence type="ECO:0000256" key="23">
    <source>
        <dbReference type="ARBA" id="ARBA00045548"/>
    </source>
</evidence>
<evidence type="ECO:0000256" key="12">
    <source>
        <dbReference type="ARBA" id="ARBA00022763"/>
    </source>
</evidence>
<comment type="subcellular location">
    <subcellularLocation>
        <location evidence="3">Cytoplasm</location>
    </subcellularLocation>
    <subcellularLocation>
        <location evidence="2 26">Nucleus</location>
    </subcellularLocation>
</comment>
<dbReference type="GO" id="GO:0006303">
    <property type="term" value="P:double-strand break repair via nonhomologous end joining"/>
    <property type="evidence" value="ECO:0007669"/>
    <property type="project" value="TreeGrafter"/>
</dbReference>
<keyword evidence="18 26" id="KW-0234">DNA repair</keyword>
<evidence type="ECO:0000256" key="18">
    <source>
        <dbReference type="ARBA" id="ARBA00023204"/>
    </source>
</evidence>
<dbReference type="PANTHER" id="PTHR11276">
    <property type="entry name" value="DNA POLYMERASE TYPE-X FAMILY MEMBER"/>
    <property type="match status" value="1"/>
</dbReference>
<dbReference type="Gene3D" id="3.30.210.10">
    <property type="entry name" value="DNA polymerase, thumb domain"/>
    <property type="match status" value="1"/>
</dbReference>
<feature type="domain" description="DNA-directed DNA polymerase X" evidence="28">
    <location>
        <begin position="14"/>
        <end position="339"/>
    </location>
</feature>
<evidence type="ECO:0000313" key="29">
    <source>
        <dbReference type="Proteomes" id="UP000887566"/>
    </source>
</evidence>
<feature type="active site" description="Nucleophile; Schiff-base intermediate with DNA; for 5'-dRP lyase activity" evidence="25">
    <location>
        <position position="76"/>
    </location>
</feature>
<evidence type="ECO:0000256" key="19">
    <source>
        <dbReference type="ARBA" id="ARBA00023239"/>
    </source>
</evidence>
<keyword evidence="14" id="KW-0832">Ubl conjugation</keyword>
<dbReference type="InterPro" id="IPR028207">
    <property type="entry name" value="DNA_pol_B_palm_palm"/>
</dbReference>
<dbReference type="InterPro" id="IPR027421">
    <property type="entry name" value="DNA_pol_lamdba_lyase_dom_sf"/>
</dbReference>
<keyword evidence="29" id="KW-1185">Reference proteome</keyword>
<evidence type="ECO:0000259" key="27">
    <source>
        <dbReference type="SMART" id="SM00278"/>
    </source>
</evidence>
<keyword evidence="16" id="KW-0915">Sodium</keyword>
<dbReference type="PROSITE" id="PS00522">
    <property type="entry name" value="DNA_POLYMERASE_X"/>
    <property type="match status" value="1"/>
</dbReference>
<evidence type="ECO:0000256" key="9">
    <source>
        <dbReference type="ARBA" id="ARBA00022695"/>
    </source>
</evidence>
<evidence type="ECO:0000256" key="4">
    <source>
        <dbReference type="ARBA" id="ARBA00008323"/>
    </source>
</evidence>
<dbReference type="GO" id="GO:0005737">
    <property type="term" value="C:cytoplasm"/>
    <property type="evidence" value="ECO:0007669"/>
    <property type="project" value="UniProtKB-SubCell"/>
</dbReference>
<dbReference type="InterPro" id="IPR002054">
    <property type="entry name" value="DNA-dir_DNA_pol_X"/>
</dbReference>
<dbReference type="PRINTS" id="PR00870">
    <property type="entry name" value="DNAPOLXBETA"/>
</dbReference>
<evidence type="ECO:0000256" key="1">
    <source>
        <dbReference type="ARBA" id="ARBA00001946"/>
    </source>
</evidence>
<comment type="catalytic activity">
    <reaction evidence="24 26">
        <text>DNA(n) + a 2'-deoxyribonucleoside 5'-triphosphate = DNA(n+1) + diphosphate</text>
        <dbReference type="Rhea" id="RHEA:22508"/>
        <dbReference type="Rhea" id="RHEA-COMP:17339"/>
        <dbReference type="Rhea" id="RHEA-COMP:17340"/>
        <dbReference type="ChEBI" id="CHEBI:33019"/>
        <dbReference type="ChEBI" id="CHEBI:61560"/>
        <dbReference type="ChEBI" id="CHEBI:173112"/>
        <dbReference type="EC" id="2.7.7.7"/>
    </reaction>
</comment>
<evidence type="ECO:0000256" key="21">
    <source>
        <dbReference type="ARBA" id="ARBA00044632"/>
    </source>
</evidence>
<dbReference type="GO" id="GO:0003677">
    <property type="term" value="F:DNA binding"/>
    <property type="evidence" value="ECO:0007669"/>
    <property type="project" value="UniProtKB-UniRule"/>
</dbReference>
<comment type="cofactor">
    <cofactor evidence="1">
        <name>Mg(2+)</name>
        <dbReference type="ChEBI" id="CHEBI:18420"/>
    </cofactor>
</comment>
<keyword evidence="9 26" id="KW-0548">Nucleotidyltransferase</keyword>
<accession>A0A914VLV9</accession>
<dbReference type="InterPro" id="IPR010996">
    <property type="entry name" value="HHH_MUS81"/>
</dbReference>
<dbReference type="SMART" id="SM00483">
    <property type="entry name" value="POLXc"/>
    <property type="match status" value="1"/>
</dbReference>
<keyword evidence="13" id="KW-0460">Magnesium</keyword>
<evidence type="ECO:0000256" key="2">
    <source>
        <dbReference type="ARBA" id="ARBA00004123"/>
    </source>
</evidence>
<dbReference type="EC" id="2.7.7.7" evidence="26"/>
<feature type="domain" description="Helix-hairpin-helix DNA-binding motif class 1" evidence="27">
    <location>
        <begin position="102"/>
        <end position="121"/>
    </location>
</feature>
<dbReference type="FunFam" id="1.10.150.110:FF:000005">
    <property type="entry name" value="DNA polymerase POL4"/>
    <property type="match status" value="1"/>
</dbReference>
<evidence type="ECO:0000256" key="13">
    <source>
        <dbReference type="ARBA" id="ARBA00022842"/>
    </source>
</evidence>
<dbReference type="InterPro" id="IPR019843">
    <property type="entry name" value="DNA_pol-X_BS"/>
</dbReference>
<evidence type="ECO:0000256" key="15">
    <source>
        <dbReference type="ARBA" id="ARBA00022932"/>
    </source>
</evidence>
<dbReference type="Pfam" id="PF10391">
    <property type="entry name" value="DNA_pol_lambd_f"/>
    <property type="match status" value="1"/>
</dbReference>
<dbReference type="InterPro" id="IPR037160">
    <property type="entry name" value="DNA_Pol_thumb_sf"/>
</dbReference>
<dbReference type="GO" id="GO:0003887">
    <property type="term" value="F:DNA-directed DNA polymerase activity"/>
    <property type="evidence" value="ECO:0007669"/>
    <property type="project" value="UniProtKB-UniRule"/>
</dbReference>
<dbReference type="AlphaFoldDB" id="A0A914VLV9"/>
<dbReference type="InterPro" id="IPR022312">
    <property type="entry name" value="DNA_pol_X"/>
</dbReference>
<evidence type="ECO:0000256" key="26">
    <source>
        <dbReference type="RuleBase" id="RU366014"/>
    </source>
</evidence>
<dbReference type="Pfam" id="PF14792">
    <property type="entry name" value="DNA_pol_B_palm"/>
    <property type="match status" value="1"/>
</dbReference>
<dbReference type="SUPFAM" id="SSF81585">
    <property type="entry name" value="PsbU/PolX domain-like"/>
    <property type="match status" value="1"/>
</dbReference>
<comment type="catalytic activity">
    <reaction evidence="22">
        <text>a 5'-end 2'-deoxyribose-2'-deoxyribonucleotide-DNA = (2E,4S)-4-hydroxypenten-2-al-5-phosphate + a 5'-end 5'-phospho-2'-deoxyribonucleoside-DNA + H(+)</text>
        <dbReference type="Rhea" id="RHEA:76255"/>
        <dbReference type="Rhea" id="RHEA-COMP:13180"/>
        <dbReference type="Rhea" id="RHEA-COMP:18657"/>
        <dbReference type="ChEBI" id="CHEBI:15378"/>
        <dbReference type="ChEBI" id="CHEBI:136412"/>
        <dbReference type="ChEBI" id="CHEBI:195194"/>
        <dbReference type="ChEBI" id="CHEBI:195195"/>
    </reaction>
</comment>
<dbReference type="SUPFAM" id="SSF81301">
    <property type="entry name" value="Nucleotidyltransferase"/>
    <property type="match status" value="1"/>
</dbReference>
<reference evidence="30" key="1">
    <citation type="submission" date="2022-11" db="UniProtKB">
        <authorList>
            <consortium name="WormBaseParasite"/>
        </authorList>
    </citation>
    <scope>IDENTIFICATION</scope>
</reference>
<evidence type="ECO:0000256" key="10">
    <source>
        <dbReference type="ARBA" id="ARBA00022705"/>
    </source>
</evidence>
<dbReference type="CDD" id="cd00141">
    <property type="entry name" value="NT_POLXc"/>
    <property type="match status" value="1"/>
</dbReference>
<dbReference type="InterPro" id="IPR029398">
    <property type="entry name" value="PolB_thumb"/>
</dbReference>
<evidence type="ECO:0000256" key="25">
    <source>
        <dbReference type="PIRSR" id="PIRSR622312-50"/>
    </source>
</evidence>
<dbReference type="PRINTS" id="PR00869">
    <property type="entry name" value="DNAPOLX"/>
</dbReference>
<evidence type="ECO:0000256" key="11">
    <source>
        <dbReference type="ARBA" id="ARBA00022723"/>
    </source>
</evidence>
<keyword evidence="12 26" id="KW-0227">DNA damage</keyword>
<dbReference type="InterPro" id="IPR018944">
    <property type="entry name" value="DNA_pol_lambd_fingers_domain"/>
</dbReference>
<keyword evidence="7" id="KW-0237">DNA synthesis</keyword>
<keyword evidence="8 26" id="KW-0808">Transferase</keyword>
<feature type="domain" description="Helix-hairpin-helix DNA-binding motif class 1" evidence="27">
    <location>
        <begin position="61"/>
        <end position="80"/>
    </location>
</feature>
<dbReference type="FunFam" id="3.30.210.10:FF:000002">
    <property type="entry name" value="DNA polymerase"/>
    <property type="match status" value="1"/>
</dbReference>
<evidence type="ECO:0000256" key="17">
    <source>
        <dbReference type="ARBA" id="ARBA00023125"/>
    </source>
</evidence>
<keyword evidence="11" id="KW-0479">Metal-binding</keyword>
<dbReference type="Pfam" id="PF14791">
    <property type="entry name" value="DNA_pol_B_thumb"/>
    <property type="match status" value="1"/>
</dbReference>
<dbReference type="InterPro" id="IPR043519">
    <property type="entry name" value="NT_sf"/>
</dbReference>
<keyword evidence="15 26" id="KW-0239">DNA-directed DNA polymerase</keyword>
<keyword evidence="5" id="KW-0488">Methylation</keyword>
<dbReference type="SMART" id="SM00278">
    <property type="entry name" value="HhH1"/>
    <property type="match status" value="2"/>
</dbReference>
<evidence type="ECO:0000256" key="14">
    <source>
        <dbReference type="ARBA" id="ARBA00022843"/>
    </source>
</evidence>
<evidence type="ECO:0000256" key="6">
    <source>
        <dbReference type="ARBA" id="ARBA00022490"/>
    </source>
</evidence>
<evidence type="ECO:0000256" key="22">
    <source>
        <dbReference type="ARBA" id="ARBA00044678"/>
    </source>
</evidence>
<evidence type="ECO:0000256" key="8">
    <source>
        <dbReference type="ARBA" id="ARBA00022679"/>
    </source>
</evidence>
<dbReference type="InterPro" id="IPR002008">
    <property type="entry name" value="DNA_pol_X_beta-like"/>
</dbReference>
<dbReference type="Gene3D" id="1.10.150.110">
    <property type="entry name" value="DNA polymerase beta, N-terminal domain-like"/>
    <property type="match status" value="1"/>
</dbReference>
<keyword evidence="20 26" id="KW-0539">Nucleus</keyword>
<evidence type="ECO:0000256" key="16">
    <source>
        <dbReference type="ARBA" id="ARBA00023053"/>
    </source>
</evidence>
<evidence type="ECO:0000313" key="30">
    <source>
        <dbReference type="WBParaSite" id="PSAMB.scaffold2136size25138.g16514.t1"/>
    </source>
</evidence>
<protein>
    <recommendedName>
        <fullName evidence="26">DNA polymerase</fullName>
        <ecNumber evidence="26">2.7.7.7</ecNumber>
    </recommendedName>
</protein>
<organism evidence="29 30">
    <name type="scientific">Plectus sambesii</name>
    <dbReference type="NCBI Taxonomy" id="2011161"/>
    <lineage>
        <taxon>Eukaryota</taxon>
        <taxon>Metazoa</taxon>
        <taxon>Ecdysozoa</taxon>
        <taxon>Nematoda</taxon>
        <taxon>Chromadorea</taxon>
        <taxon>Plectida</taxon>
        <taxon>Plectina</taxon>
        <taxon>Plectoidea</taxon>
        <taxon>Plectidae</taxon>
        <taxon>Plectus</taxon>
    </lineage>
</organism>
<dbReference type="Proteomes" id="UP000887566">
    <property type="component" value="Unplaced"/>
</dbReference>
<comment type="function">
    <text evidence="26">DNA polymerase that functions in several pathways of DNA repair. Involved in base excision repair (BER) responsible for repair of lesions that give rise to abasic (AP) sites in DNA. Also contributes to DNA double-strand break repair by non-homologous end joining and homologous recombination. Has both template-dependent and template-independent (terminal transferase) DNA polymerase activities. Has also a 5'-deoxyribose-5-phosphate lyase (dRP lyase) activity.</text>
</comment>
<comment type="similarity">
    <text evidence="4 26">Belongs to the DNA polymerase type-X family.</text>
</comment>
<dbReference type="GO" id="GO:0140078">
    <property type="term" value="F:class I DNA-(apurinic or apyrimidinic site) endonuclease activity"/>
    <property type="evidence" value="ECO:0007669"/>
    <property type="project" value="UniProtKB-EC"/>
</dbReference>
<dbReference type="GO" id="GO:0046872">
    <property type="term" value="F:metal ion binding"/>
    <property type="evidence" value="ECO:0007669"/>
    <property type="project" value="UniProtKB-UniRule"/>
</dbReference>
<dbReference type="Gene3D" id="3.30.460.10">
    <property type="entry name" value="Beta Polymerase, domain 2"/>
    <property type="match status" value="1"/>
</dbReference>
<evidence type="ECO:0000256" key="3">
    <source>
        <dbReference type="ARBA" id="ARBA00004496"/>
    </source>
</evidence>
<dbReference type="PANTHER" id="PTHR11276:SF42">
    <property type="entry name" value="DNA POLYMERASE BETA"/>
    <property type="match status" value="1"/>
</dbReference>
<keyword evidence="6" id="KW-0963">Cytoplasm</keyword>
<evidence type="ECO:0000256" key="5">
    <source>
        <dbReference type="ARBA" id="ARBA00022481"/>
    </source>
</evidence>
<keyword evidence="19" id="KW-0456">Lyase</keyword>
<keyword evidence="17" id="KW-0238">DNA-binding</keyword>
<evidence type="ECO:0000256" key="20">
    <source>
        <dbReference type="ARBA" id="ARBA00023242"/>
    </source>
</evidence>
<evidence type="ECO:0000256" key="7">
    <source>
        <dbReference type="ARBA" id="ARBA00022634"/>
    </source>
</evidence>
<evidence type="ECO:0000256" key="24">
    <source>
        <dbReference type="ARBA" id="ARBA00049244"/>
    </source>
</evidence>
<dbReference type="GO" id="GO:0006284">
    <property type="term" value="P:base-excision repair"/>
    <property type="evidence" value="ECO:0007669"/>
    <property type="project" value="TreeGrafter"/>
</dbReference>
<dbReference type="Gene3D" id="1.10.150.20">
    <property type="entry name" value="5' to 3' exonuclease, C-terminal subdomain"/>
    <property type="match status" value="1"/>
</dbReference>
<dbReference type="GO" id="GO:0005634">
    <property type="term" value="C:nucleus"/>
    <property type="evidence" value="ECO:0007669"/>
    <property type="project" value="UniProtKB-SubCell"/>
</dbReference>
<comment type="catalytic activity">
    <reaction evidence="21">
        <text>2'-deoxyribonucleotide-(2'-deoxyribose 5'-phosphate)-2'-deoxyribonucleotide-DNA = a 3'-end 2'-deoxyribonucleotide-(2,3-dehydro-2,3-deoxyribose 5'-phosphate)-DNA + a 5'-end 5'-phospho-2'-deoxyribonucleoside-DNA + H(+)</text>
        <dbReference type="Rhea" id="RHEA:66592"/>
        <dbReference type="Rhea" id="RHEA-COMP:13180"/>
        <dbReference type="Rhea" id="RHEA-COMP:16897"/>
        <dbReference type="Rhea" id="RHEA-COMP:17067"/>
        <dbReference type="ChEBI" id="CHEBI:15378"/>
        <dbReference type="ChEBI" id="CHEBI:136412"/>
        <dbReference type="ChEBI" id="CHEBI:157695"/>
        <dbReference type="ChEBI" id="CHEBI:167181"/>
        <dbReference type="EC" id="4.2.99.18"/>
    </reaction>
</comment>
<dbReference type="FunFam" id="1.10.150.20:FF:000026">
    <property type="entry name" value="DNA polymerase beta"/>
    <property type="match status" value="1"/>
</dbReference>
<sequence length="340" mass="38292">MGKRKAPSEDSSSNKNKEICEMLMELADYEKNVTRQIHKHNAYRKAAASIMKHPQAITNGKEAAALPGIGKKISEKIDEFLTQGKLQKLEKIRADDTSVAMKQLVRVSGIGPAHAKKLVDDGITSIEDLRKHTDKLNHHQQIGLKYMEEFEERIPRAEMELLEAEAKKIIESVDNTVIATVCGSYRRGAKSSGDIDILITHPQFTTSDKSAKDILTKVVTAFDESGFLTDKLSHGDTKFMGVCLLKSEEGEPARIHHRIDVRLIPHDEYFCGLLYFTGSDEFNRQMRATALDKGYTLNEYCIRKLSSDKATPGEKLPVTSERDVFDYIGMEYKEPNERSL</sequence>